<keyword evidence="7" id="KW-0812">Transmembrane</keyword>
<evidence type="ECO:0000256" key="7">
    <source>
        <dbReference type="SAM" id="Phobius"/>
    </source>
</evidence>
<evidence type="ECO:0000256" key="1">
    <source>
        <dbReference type="ARBA" id="ARBA00012513"/>
    </source>
</evidence>
<reference evidence="9 10" key="1">
    <citation type="submission" date="2023-02" db="EMBL/GenBank/DDBJ databases">
        <title>Dictyobacter halimunensis sp. nov., a new member of the class Ktedonobacteria from forest soil in a geothermal area.</title>
        <authorList>
            <person name="Rachmania M.K."/>
            <person name="Ningsih F."/>
            <person name="Sakai Y."/>
            <person name="Yabe S."/>
            <person name="Yokota A."/>
            <person name="Sjamsuridzal W."/>
        </authorList>
    </citation>
    <scope>NUCLEOTIDE SEQUENCE [LARGE SCALE GENOMIC DNA]</scope>
    <source>
        <strain evidence="9 10">S3.2.2.5</strain>
    </source>
</reference>
<dbReference type="EMBL" id="BSRI01000002">
    <property type="protein sequence ID" value="GLV57353.1"/>
    <property type="molecule type" value="Genomic_DNA"/>
</dbReference>
<keyword evidence="5" id="KW-0067">ATP-binding</keyword>
<dbReference type="PANTHER" id="PTHR43671">
    <property type="entry name" value="SERINE/THREONINE-PROTEIN KINASE NEK"/>
    <property type="match status" value="1"/>
</dbReference>
<feature type="compositionally biased region" description="Polar residues" evidence="6">
    <location>
        <begin position="426"/>
        <end position="442"/>
    </location>
</feature>
<feature type="transmembrane region" description="Helical" evidence="7">
    <location>
        <begin position="528"/>
        <end position="547"/>
    </location>
</feature>
<dbReference type="Pfam" id="PF00069">
    <property type="entry name" value="Pkinase"/>
    <property type="match status" value="1"/>
</dbReference>
<dbReference type="PANTHER" id="PTHR43671:SF13">
    <property type="entry name" value="SERINE_THREONINE-PROTEIN KINASE NEK2"/>
    <property type="match status" value="1"/>
</dbReference>
<keyword evidence="7" id="KW-0472">Membrane</keyword>
<gene>
    <name evidence="9" type="ORF">KDH_41890</name>
</gene>
<comment type="caution">
    <text evidence="9">The sequence shown here is derived from an EMBL/GenBank/DDBJ whole genome shotgun (WGS) entry which is preliminary data.</text>
</comment>
<dbReference type="RefSeq" id="WP_338253275.1">
    <property type="nucleotide sequence ID" value="NZ_BSRI01000002.1"/>
</dbReference>
<evidence type="ECO:0000313" key="10">
    <source>
        <dbReference type="Proteomes" id="UP001344906"/>
    </source>
</evidence>
<evidence type="ECO:0000256" key="4">
    <source>
        <dbReference type="ARBA" id="ARBA00022777"/>
    </source>
</evidence>
<feature type="region of interest" description="Disordered" evidence="6">
    <location>
        <begin position="298"/>
        <end position="329"/>
    </location>
</feature>
<feature type="domain" description="Protein kinase" evidence="8">
    <location>
        <begin position="11"/>
        <end position="291"/>
    </location>
</feature>
<dbReference type="Proteomes" id="UP001344906">
    <property type="component" value="Unassembled WGS sequence"/>
</dbReference>
<dbReference type="SMART" id="SM00220">
    <property type="entry name" value="S_TKc"/>
    <property type="match status" value="1"/>
</dbReference>
<feature type="compositionally biased region" description="Polar residues" evidence="6">
    <location>
        <begin position="374"/>
        <end position="394"/>
    </location>
</feature>
<feature type="region of interest" description="Disordered" evidence="6">
    <location>
        <begin position="361"/>
        <end position="519"/>
    </location>
</feature>
<keyword evidence="4" id="KW-0418">Kinase</keyword>
<feature type="region of interest" description="Disordered" evidence="6">
    <location>
        <begin position="337"/>
        <end position="356"/>
    </location>
</feature>
<evidence type="ECO:0000256" key="3">
    <source>
        <dbReference type="ARBA" id="ARBA00022741"/>
    </source>
</evidence>
<feature type="compositionally biased region" description="Pro residues" evidence="6">
    <location>
        <begin position="406"/>
        <end position="415"/>
    </location>
</feature>
<dbReference type="InterPro" id="IPR011009">
    <property type="entry name" value="Kinase-like_dom_sf"/>
</dbReference>
<dbReference type="InterPro" id="IPR050660">
    <property type="entry name" value="NEK_Ser/Thr_kinase"/>
</dbReference>
<protein>
    <recommendedName>
        <fullName evidence="1">non-specific serine/threonine protein kinase</fullName>
        <ecNumber evidence="1">2.7.11.1</ecNumber>
    </recommendedName>
</protein>
<dbReference type="PROSITE" id="PS50011">
    <property type="entry name" value="PROTEIN_KINASE_DOM"/>
    <property type="match status" value="1"/>
</dbReference>
<name>A0ABQ6FUJ1_9CHLR</name>
<keyword evidence="3" id="KW-0547">Nucleotide-binding</keyword>
<evidence type="ECO:0000259" key="8">
    <source>
        <dbReference type="PROSITE" id="PS50011"/>
    </source>
</evidence>
<dbReference type="InterPro" id="IPR008271">
    <property type="entry name" value="Ser/Thr_kinase_AS"/>
</dbReference>
<evidence type="ECO:0000256" key="5">
    <source>
        <dbReference type="ARBA" id="ARBA00022840"/>
    </source>
</evidence>
<evidence type="ECO:0000256" key="2">
    <source>
        <dbReference type="ARBA" id="ARBA00022679"/>
    </source>
</evidence>
<keyword evidence="10" id="KW-1185">Reference proteome</keyword>
<sequence length="891" mass="96421">MSTSPRRIGQYELLQQIGSGHLGEVWKAHDHAQRRDIAIKLLHSDLQADPNFLNRLTNGSRMLTTLHHENLVSVYTASVSRSNEARETTAYIAMDYIEGYTLKDYIQATVHRGIFPDTEDLVYLFSCIGAAVDYLHQQGIVHGDIKPANILLHKQRRTHFTAGEPLLTDVGITQIAGNDSHLSAPHYLSPEQAQDRPANKASDIYSLGIILYELCTGTVPFRGDKTFTVISQQNDTLPAPPTLLNANIPPILAQVILRALAKDPNTRFPEATQMAYAIAEACAVQPTHPLVKQIATRTSQEQTSTGTVPHNTHSILGVPQPLTPEPPIFMRPLQDLSARQQPRPAQSRPVSLNANPDLSAVDFFPNSGRMSAVTPANQSPTTSKHPATGITSPQKPVVAPTHLVPTAPPEKPQFPRPSGLLGPLSNPGTPQSQTRQAATDSASALERRNSMPRLQALPTTPSLPAPSHTAQPQEPAQATGSYQLSSIRNAQAAAYQQPSARQTANATPPPFPLHTNSGRSTPVYKNKYVAGIALLLLVALLIATFVINTAVNHSTVGQTKVNGGTNPSPVTTTPVAGTLFFLDDALGHNDQLHLNMSNIDAPAQGKSYYAWLQTDAQDFIPLGEMQVQNKTIDFMYGGDAVHSNLLAHAQGIQITLEPADSAPKAPGKQIAYQGSFPVATLAEIKNILYSTPELPSKSAVIVNMFDTIKSMNDKAISIVDSLQQTKDYGLAKRQSTRLIEMIDGTNYARDSGDLPATIPPQLHTSIGLLSSPKQQGFLDILDKHLDKLKTVSGNNANLLQRIQNAKNGVQDLRGWLQQMRQNDVQILKATNPASNQNLSAALQLKQITAYAYTGRTIPPDTNPKPTPGSAGALQTYTEVQYLAALDLQAAK</sequence>
<dbReference type="InterPro" id="IPR000719">
    <property type="entry name" value="Prot_kinase_dom"/>
</dbReference>
<feature type="compositionally biased region" description="Polar residues" evidence="6">
    <location>
        <begin position="457"/>
        <end position="506"/>
    </location>
</feature>
<dbReference type="PROSITE" id="PS00108">
    <property type="entry name" value="PROTEIN_KINASE_ST"/>
    <property type="match status" value="1"/>
</dbReference>
<organism evidence="9 10">
    <name type="scientific">Dictyobacter halimunensis</name>
    <dbReference type="NCBI Taxonomy" id="3026934"/>
    <lineage>
        <taxon>Bacteria</taxon>
        <taxon>Bacillati</taxon>
        <taxon>Chloroflexota</taxon>
        <taxon>Ktedonobacteria</taxon>
        <taxon>Ktedonobacterales</taxon>
        <taxon>Dictyobacteraceae</taxon>
        <taxon>Dictyobacter</taxon>
    </lineage>
</organism>
<evidence type="ECO:0000256" key="6">
    <source>
        <dbReference type="SAM" id="MobiDB-lite"/>
    </source>
</evidence>
<dbReference type="SUPFAM" id="SSF56112">
    <property type="entry name" value="Protein kinase-like (PK-like)"/>
    <property type="match status" value="1"/>
</dbReference>
<dbReference type="Gene3D" id="1.10.510.10">
    <property type="entry name" value="Transferase(Phosphotransferase) domain 1"/>
    <property type="match status" value="1"/>
</dbReference>
<dbReference type="CDD" id="cd14014">
    <property type="entry name" value="STKc_PknB_like"/>
    <property type="match status" value="1"/>
</dbReference>
<dbReference type="EC" id="2.7.11.1" evidence="1"/>
<keyword evidence="2" id="KW-0808">Transferase</keyword>
<dbReference type="Gene3D" id="3.30.200.20">
    <property type="entry name" value="Phosphorylase Kinase, domain 1"/>
    <property type="match status" value="1"/>
</dbReference>
<evidence type="ECO:0000313" key="9">
    <source>
        <dbReference type="EMBL" id="GLV57353.1"/>
    </source>
</evidence>
<keyword evidence="7" id="KW-1133">Transmembrane helix</keyword>
<feature type="compositionally biased region" description="Polar residues" evidence="6">
    <location>
        <begin position="298"/>
        <end position="314"/>
    </location>
</feature>
<accession>A0ABQ6FUJ1</accession>
<proteinExistence type="predicted"/>